<gene>
    <name evidence="1" type="ORF">HID58_047102</name>
</gene>
<protein>
    <submittedName>
        <fullName evidence="1">Uncharacterized protein</fullName>
    </submittedName>
</protein>
<name>A0ABQ8AY96_BRANA</name>
<dbReference type="EMBL" id="JAGKQM010000012">
    <property type="protein sequence ID" value="KAH0897534.1"/>
    <property type="molecule type" value="Genomic_DNA"/>
</dbReference>
<feature type="non-terminal residue" evidence="1">
    <location>
        <position position="291"/>
    </location>
</feature>
<dbReference type="SUPFAM" id="SSF56219">
    <property type="entry name" value="DNase I-like"/>
    <property type="match status" value="1"/>
</dbReference>
<organism evidence="1 2">
    <name type="scientific">Brassica napus</name>
    <name type="common">Rape</name>
    <dbReference type="NCBI Taxonomy" id="3708"/>
    <lineage>
        <taxon>Eukaryota</taxon>
        <taxon>Viridiplantae</taxon>
        <taxon>Streptophyta</taxon>
        <taxon>Embryophyta</taxon>
        <taxon>Tracheophyta</taxon>
        <taxon>Spermatophyta</taxon>
        <taxon>Magnoliopsida</taxon>
        <taxon>eudicotyledons</taxon>
        <taxon>Gunneridae</taxon>
        <taxon>Pentapetalae</taxon>
        <taxon>rosids</taxon>
        <taxon>malvids</taxon>
        <taxon>Brassicales</taxon>
        <taxon>Brassicaceae</taxon>
        <taxon>Brassiceae</taxon>
        <taxon>Brassica</taxon>
    </lineage>
</organism>
<accession>A0ABQ8AY96</accession>
<evidence type="ECO:0000313" key="2">
    <source>
        <dbReference type="Proteomes" id="UP000824890"/>
    </source>
</evidence>
<feature type="non-terminal residue" evidence="1">
    <location>
        <position position="1"/>
    </location>
</feature>
<sequence length="291" mass="33670">IQPGSAQKQMRGKIVRTKDLIYAVMTSLFAWNMRGFNLPHKHRALKAWLQVEKPSFGCLVETRVQESNHQWCMSAAMPGWKSLTNYNYHPLGRIWVCWSDQHKDFLPTVQRVWDSTQALYPSRTALSLFHRKLKLLKQPLRELNKTHYGNLPARTKQAYNELCECQNRVLHDPLPDNVARAAEAAERWNVLARIEEIFYRQKSCVRWLTAGDQNTTFFHNMVQMRIAKNMIMSLVTAQGEVLTTLSDIKKEAVSHFQSFLQGQDPTTEDITVDALQDLLTYRCSQDDSACL</sequence>
<evidence type="ECO:0000313" key="1">
    <source>
        <dbReference type="EMBL" id="KAH0897534.1"/>
    </source>
</evidence>
<proteinExistence type="predicted"/>
<dbReference type="InterPro" id="IPR036691">
    <property type="entry name" value="Endo/exonu/phosph_ase_sf"/>
</dbReference>
<comment type="caution">
    <text evidence="1">The sequence shown here is derived from an EMBL/GenBank/DDBJ whole genome shotgun (WGS) entry which is preliminary data.</text>
</comment>
<dbReference type="Gene3D" id="3.60.10.10">
    <property type="entry name" value="Endonuclease/exonuclease/phosphatase"/>
    <property type="match status" value="1"/>
</dbReference>
<reference evidence="1 2" key="1">
    <citation type="submission" date="2021-05" db="EMBL/GenBank/DDBJ databases">
        <title>Genome Assembly of Synthetic Allotetraploid Brassica napus Reveals Homoeologous Exchanges between Subgenomes.</title>
        <authorList>
            <person name="Davis J.T."/>
        </authorList>
    </citation>
    <scope>NUCLEOTIDE SEQUENCE [LARGE SCALE GENOMIC DNA]</scope>
    <source>
        <strain evidence="2">cv. Da-Ae</strain>
        <tissue evidence="1">Seedling</tissue>
    </source>
</reference>
<dbReference type="Proteomes" id="UP000824890">
    <property type="component" value="Unassembled WGS sequence"/>
</dbReference>
<keyword evidence="2" id="KW-1185">Reference proteome</keyword>